<dbReference type="SUPFAM" id="SSF48403">
    <property type="entry name" value="Ankyrin repeat"/>
    <property type="match status" value="1"/>
</dbReference>
<dbReference type="SMART" id="SM00248">
    <property type="entry name" value="ANK"/>
    <property type="match status" value="2"/>
</dbReference>
<evidence type="ECO:0000313" key="8">
    <source>
        <dbReference type="Proteomes" id="UP000287144"/>
    </source>
</evidence>
<dbReference type="PROSITE" id="PS50297">
    <property type="entry name" value="ANK_REP_REGION"/>
    <property type="match status" value="1"/>
</dbReference>
<keyword evidence="5" id="KW-0812">Transmembrane</keyword>
<feature type="repeat" description="ANK" evidence="3">
    <location>
        <begin position="151"/>
        <end position="183"/>
    </location>
</feature>
<dbReference type="Gene3D" id="1.25.40.20">
    <property type="entry name" value="Ankyrin repeat-containing domain"/>
    <property type="match status" value="1"/>
</dbReference>
<evidence type="ECO:0000256" key="2">
    <source>
        <dbReference type="ARBA" id="ARBA00023043"/>
    </source>
</evidence>
<dbReference type="PROSITE" id="PS50088">
    <property type="entry name" value="ANK_REPEAT"/>
    <property type="match status" value="2"/>
</dbReference>
<evidence type="ECO:0000256" key="4">
    <source>
        <dbReference type="SAM" id="MobiDB-lite"/>
    </source>
</evidence>
<dbReference type="EMBL" id="NKCK01000672">
    <property type="protein sequence ID" value="RSL78707.1"/>
    <property type="molecule type" value="Genomic_DNA"/>
</dbReference>
<feature type="region of interest" description="Disordered" evidence="4">
    <location>
        <begin position="409"/>
        <end position="430"/>
    </location>
</feature>
<dbReference type="Pfam" id="PF24120">
    <property type="entry name" value="SsdA_C"/>
    <property type="match status" value="1"/>
</dbReference>
<dbReference type="PANTHER" id="PTHR24198">
    <property type="entry name" value="ANKYRIN REPEAT AND PROTEIN KINASE DOMAIN-CONTAINING PROTEIN"/>
    <property type="match status" value="1"/>
</dbReference>
<keyword evidence="8" id="KW-1185">Reference proteome</keyword>
<name>A0A428RMD8_9HYPO</name>
<comment type="caution">
    <text evidence="7">The sequence shown here is derived from an EMBL/GenBank/DDBJ whole genome shotgun (WGS) entry which is preliminary data.</text>
</comment>
<accession>A0A428RMD8</accession>
<organism evidence="7 8">
    <name type="scientific">Fusarium oligoseptatum</name>
    <dbReference type="NCBI Taxonomy" id="2604345"/>
    <lineage>
        <taxon>Eukaryota</taxon>
        <taxon>Fungi</taxon>
        <taxon>Dikarya</taxon>
        <taxon>Ascomycota</taxon>
        <taxon>Pezizomycotina</taxon>
        <taxon>Sordariomycetes</taxon>
        <taxon>Hypocreomycetidae</taxon>
        <taxon>Hypocreales</taxon>
        <taxon>Nectriaceae</taxon>
        <taxon>Fusarium</taxon>
        <taxon>Fusarium solani species complex</taxon>
    </lineage>
</organism>
<feature type="transmembrane region" description="Helical" evidence="5">
    <location>
        <begin position="12"/>
        <end position="30"/>
    </location>
</feature>
<keyword evidence="5" id="KW-0472">Membrane</keyword>
<evidence type="ECO:0000259" key="6">
    <source>
        <dbReference type="Pfam" id="PF24120"/>
    </source>
</evidence>
<keyword evidence="2 3" id="KW-0040">ANK repeat</keyword>
<dbReference type="InterPro" id="IPR036770">
    <property type="entry name" value="Ankyrin_rpt-contain_sf"/>
</dbReference>
<dbReference type="AlphaFoldDB" id="A0A428RMD8"/>
<evidence type="ECO:0000256" key="3">
    <source>
        <dbReference type="PROSITE-ProRule" id="PRU00023"/>
    </source>
</evidence>
<keyword evidence="5" id="KW-1133">Transmembrane helix</keyword>
<feature type="domain" description="Single-strand DNA deaminase toxin A-like C-terminal" evidence="6">
    <location>
        <begin position="316"/>
        <end position="374"/>
    </location>
</feature>
<sequence>MASTETTRSNGVLLIVVYFTLTNTALWNMISSFPLDRAQKRSATRSTNKNFRFVAGEARLPDQGISKAVADRLRAVFRQQISLKRIWTEEVDDVLSDMVMGLVPRVRRFLETSPHADLFLHGVQSTEVTLLGESEGESDEENSEFDGLKTDGVTALHLAAIDDFPDMVELLLSNGADPNAVDMDGRTPLMKAALWGRLGNVEALLKYRAETSLQAIEGNNLRQAVDYARPLRENELRREHRIYKEDGLARNRDRREIMFLLGEDAQEPAIPQLDAFTFHPNPDFNPSVSLTTHYSLPTSRKTIARLIRGGRLPEIAAMSGWSHGRDDTIHVAGVDWTQEVLDLCQNIGFGLEPHDLDRGMPGRFNACHAEKQLVAYFIYKHLILPTETQQPEDDPLDEISLSRLTLDDWPTGRSAMSVKGGKESKRGETN</sequence>
<keyword evidence="1" id="KW-0677">Repeat</keyword>
<dbReference type="Proteomes" id="UP000287144">
    <property type="component" value="Unassembled WGS sequence"/>
</dbReference>
<protein>
    <recommendedName>
        <fullName evidence="6">Single-strand DNA deaminase toxin A-like C-terminal domain-containing protein</fullName>
    </recommendedName>
</protein>
<feature type="compositionally biased region" description="Basic and acidic residues" evidence="4">
    <location>
        <begin position="420"/>
        <end position="430"/>
    </location>
</feature>
<dbReference type="PANTHER" id="PTHR24198:SF165">
    <property type="entry name" value="ANKYRIN REPEAT-CONTAINING PROTEIN-RELATED"/>
    <property type="match status" value="1"/>
</dbReference>
<proteinExistence type="predicted"/>
<evidence type="ECO:0000256" key="5">
    <source>
        <dbReference type="SAM" id="Phobius"/>
    </source>
</evidence>
<evidence type="ECO:0000313" key="7">
    <source>
        <dbReference type="EMBL" id="RSL78707.1"/>
    </source>
</evidence>
<gene>
    <name evidence="7" type="ORF">CEP52_017608</name>
</gene>
<dbReference type="InterPro" id="IPR002110">
    <property type="entry name" value="Ankyrin_rpt"/>
</dbReference>
<dbReference type="InterPro" id="IPR057517">
    <property type="entry name" value="SsdA-like_C"/>
</dbReference>
<evidence type="ECO:0000256" key="1">
    <source>
        <dbReference type="ARBA" id="ARBA00022737"/>
    </source>
</evidence>
<dbReference type="Pfam" id="PF12796">
    <property type="entry name" value="Ank_2"/>
    <property type="match status" value="1"/>
</dbReference>
<feature type="repeat" description="ANK" evidence="3">
    <location>
        <begin position="184"/>
        <end position="216"/>
    </location>
</feature>
<reference evidence="7 8" key="1">
    <citation type="submission" date="2017-06" db="EMBL/GenBank/DDBJ databases">
        <title>Comparative genomic analysis of Ambrosia Fusariam Clade fungi.</title>
        <authorList>
            <person name="Stajich J.E."/>
            <person name="Carrillo J."/>
            <person name="Kijimoto T."/>
            <person name="Eskalen A."/>
            <person name="O'Donnell K."/>
            <person name="Kasson M."/>
        </authorList>
    </citation>
    <scope>NUCLEOTIDE SEQUENCE [LARGE SCALE GENOMIC DNA]</scope>
    <source>
        <strain evidence="7 8">NRRL62579</strain>
    </source>
</reference>
<dbReference type="STRING" id="1325735.A0A428RMD8"/>